<organism evidence="1">
    <name type="scientific">Strongyloides ratti</name>
    <name type="common">Parasitic roundworm</name>
    <dbReference type="NCBI Taxonomy" id="34506"/>
    <lineage>
        <taxon>Eukaryota</taxon>
        <taxon>Metazoa</taxon>
        <taxon>Ecdysozoa</taxon>
        <taxon>Nematoda</taxon>
        <taxon>Chromadorea</taxon>
        <taxon>Rhabditida</taxon>
        <taxon>Tylenchina</taxon>
        <taxon>Panagrolaimomorpha</taxon>
        <taxon>Strongyloidoidea</taxon>
        <taxon>Strongyloididae</taxon>
        <taxon>Strongyloides</taxon>
    </lineage>
</organism>
<evidence type="ECO:0000313" key="4">
    <source>
        <dbReference type="WormBase" id="SRAE_X000012100"/>
    </source>
</evidence>
<sequence length="130" mass="15663">MSSKEIEYSMDDEDNQIPFEETELLKPSLPYCEESDENEKNYNKNLITTYRNHEFSVTKFSKKEQIIYSILLLIDSLTAKNMRIIQLKRLIKEEVEKIKINSMRNYRNETTNFLKKELLYQNNFSMDDEN</sequence>
<keyword evidence="2" id="KW-1185">Reference proteome</keyword>
<proteinExistence type="predicted"/>
<name>A0A090LLU6_STRRB</name>
<dbReference type="GeneID" id="36383169"/>
<evidence type="ECO:0000313" key="2">
    <source>
        <dbReference type="Proteomes" id="UP000035682"/>
    </source>
</evidence>
<dbReference type="CTD" id="36383169"/>
<evidence type="ECO:0000313" key="1">
    <source>
        <dbReference type="EMBL" id="CEF70790.1"/>
    </source>
</evidence>
<dbReference type="EMBL" id="LN609530">
    <property type="protein sequence ID" value="CEF70790.1"/>
    <property type="molecule type" value="Genomic_DNA"/>
</dbReference>
<dbReference type="RefSeq" id="XP_024509986.1">
    <property type="nucleotide sequence ID" value="XM_024644426.1"/>
</dbReference>
<dbReference type="AlphaFoldDB" id="A0A090LLU6"/>
<reference evidence="3" key="2">
    <citation type="submission" date="2020-12" db="UniProtKB">
        <authorList>
            <consortium name="WormBaseParasite"/>
        </authorList>
    </citation>
    <scope>IDENTIFICATION</scope>
</reference>
<evidence type="ECO:0000313" key="3">
    <source>
        <dbReference type="WBParaSite" id="SRAE_X000012100.1"/>
    </source>
</evidence>
<reference evidence="1 2" key="1">
    <citation type="submission" date="2014-09" db="EMBL/GenBank/DDBJ databases">
        <authorList>
            <person name="Martin A.A."/>
        </authorList>
    </citation>
    <scope>NUCLEOTIDE SEQUENCE</scope>
    <source>
        <strain evidence="2">ED321</strain>
        <strain evidence="1">ED321 Heterogonic</strain>
    </source>
</reference>
<dbReference type="WBParaSite" id="SRAE_X000012100.1">
    <property type="protein sequence ID" value="SRAE_X000012100.1"/>
    <property type="gene ID" value="WBGene00265676"/>
</dbReference>
<dbReference type="WormBase" id="SRAE_X000012100">
    <property type="protein sequence ID" value="SRP03520"/>
    <property type="gene ID" value="WBGene00265676"/>
</dbReference>
<protein>
    <submittedName>
        <fullName evidence="1 3">Uncharacterized protein</fullName>
    </submittedName>
</protein>
<gene>
    <name evidence="1 3 4" type="ORF">SRAE_X000012100</name>
</gene>
<accession>A0A090LLU6</accession>
<dbReference type="Proteomes" id="UP000035682">
    <property type="component" value="Unplaced"/>
</dbReference>